<dbReference type="eggNOG" id="ENOG502ZB33">
    <property type="taxonomic scope" value="Bacteria"/>
</dbReference>
<dbReference type="STRING" id="1453498.LG45_02240"/>
<gene>
    <name evidence="3" type="ORF">LG45_02240</name>
</gene>
<evidence type="ECO:0000313" key="4">
    <source>
        <dbReference type="Proteomes" id="UP000029554"/>
    </source>
</evidence>
<feature type="compositionally biased region" description="Basic residues" evidence="1">
    <location>
        <begin position="440"/>
        <end position="454"/>
    </location>
</feature>
<feature type="signal peptide" evidence="2">
    <location>
        <begin position="1"/>
        <end position="27"/>
    </location>
</feature>
<organism evidence="3 4">
    <name type="scientific">Flavobacterium aquatile LMG 4008 = ATCC 11947</name>
    <dbReference type="NCBI Taxonomy" id="1453498"/>
    <lineage>
        <taxon>Bacteria</taxon>
        <taxon>Pseudomonadati</taxon>
        <taxon>Bacteroidota</taxon>
        <taxon>Flavobacteriia</taxon>
        <taxon>Flavobacteriales</taxon>
        <taxon>Flavobacteriaceae</taxon>
        <taxon>Flavobacterium</taxon>
    </lineage>
</organism>
<reference evidence="3 4" key="1">
    <citation type="submission" date="2014-09" db="EMBL/GenBank/DDBJ databases">
        <title>Whole Genome Shotgun of Flavobacterium aquatile LMG 4008.</title>
        <authorList>
            <person name="Gale A.N."/>
            <person name="Pipes S.E."/>
            <person name="Newman J.D."/>
        </authorList>
    </citation>
    <scope>NUCLEOTIDE SEQUENCE [LARGE SCALE GENOMIC DNA]</scope>
    <source>
        <strain evidence="3 4">LMG 4008</strain>
    </source>
</reference>
<dbReference type="AlphaFoldDB" id="A0A095U4Q2"/>
<name>A0A095U4Q2_9FLAO</name>
<feature type="region of interest" description="Disordered" evidence="1">
    <location>
        <begin position="427"/>
        <end position="454"/>
    </location>
</feature>
<proteinExistence type="predicted"/>
<keyword evidence="2" id="KW-0732">Signal</keyword>
<accession>A0A095U4Q2</accession>
<evidence type="ECO:0000256" key="1">
    <source>
        <dbReference type="SAM" id="MobiDB-lite"/>
    </source>
</evidence>
<keyword evidence="4" id="KW-1185">Reference proteome</keyword>
<dbReference type="EMBL" id="JRHH01000001">
    <property type="protein sequence ID" value="KGD69598.1"/>
    <property type="molecule type" value="Genomic_DNA"/>
</dbReference>
<sequence>MVLFKDWMVRGVSACILVVSLYSPALYSQVPNPQAPSINPFPNYANNGVVNQSNNRNQIPVTPSSFNPDLNRQQQQNRNIMLEVEQNQKLQETAMKEARTDIEELRGAVRYTLQTYSKFEGTQFYYEAFKKIILLDTTFSLKENNFLVENAYFGNTLDKAEFDKIITQSGDFIHAKMKEQGYDQNSNAAKNFMLFQFFSETLQLKSTNQKHLPFKYDFDDYRGIKNYAKMFVSKLLATKTGQCHSMPLLYLILADEIKAEAYLALSPNHSYIRFPDDKGKWYNIELTNGMLSTDSYISQSGYIKSEALQNKIYMENLTKKEMLSGLLTDLADGYIHKFGYDEFVKTVIDKALELSPNSVRANMIKANLDSARMDFVLRQIGNRPLEKYPQAIDMIEKVKSQYSFIDQLGYEDMPEEAYQEWLQSMNKENQKQKNEELTKQLKKALSNKKSTIKG</sequence>
<comment type="caution">
    <text evidence="3">The sequence shown here is derived from an EMBL/GenBank/DDBJ whole genome shotgun (WGS) entry which is preliminary data.</text>
</comment>
<evidence type="ECO:0000256" key="2">
    <source>
        <dbReference type="SAM" id="SignalP"/>
    </source>
</evidence>
<feature type="chain" id="PRO_5001911812" description="Protein SirB1 N-terminal domain-containing protein" evidence="2">
    <location>
        <begin position="28"/>
        <end position="454"/>
    </location>
</feature>
<evidence type="ECO:0008006" key="5">
    <source>
        <dbReference type="Google" id="ProtNLM"/>
    </source>
</evidence>
<dbReference type="RefSeq" id="WP_035123942.1">
    <property type="nucleotide sequence ID" value="NZ_JRHH01000001.1"/>
</dbReference>
<feature type="compositionally biased region" description="Basic and acidic residues" evidence="1">
    <location>
        <begin position="428"/>
        <end position="439"/>
    </location>
</feature>
<dbReference type="OrthoDB" id="1041391at2"/>
<dbReference type="Proteomes" id="UP000029554">
    <property type="component" value="Unassembled WGS sequence"/>
</dbReference>
<protein>
    <recommendedName>
        <fullName evidence="5">Protein SirB1 N-terminal domain-containing protein</fullName>
    </recommendedName>
</protein>
<evidence type="ECO:0000313" key="3">
    <source>
        <dbReference type="EMBL" id="KGD69598.1"/>
    </source>
</evidence>